<dbReference type="AlphaFoldDB" id="A0A1Z5KIX6"/>
<evidence type="ECO:0000256" key="3">
    <source>
        <dbReference type="SAM" id="MobiDB-lite"/>
    </source>
</evidence>
<gene>
    <name evidence="5" type="ORF">FisN_4Hu446</name>
</gene>
<dbReference type="Proteomes" id="UP000198406">
    <property type="component" value="Unassembled WGS sequence"/>
</dbReference>
<dbReference type="GO" id="GO:0003723">
    <property type="term" value="F:RNA binding"/>
    <property type="evidence" value="ECO:0007669"/>
    <property type="project" value="InterPro"/>
</dbReference>
<dbReference type="Pfam" id="PF00588">
    <property type="entry name" value="SpoU_methylase"/>
    <property type="match status" value="1"/>
</dbReference>
<comment type="caution">
    <text evidence="5">The sequence shown here is derived from an EMBL/GenBank/DDBJ whole genome shotgun (WGS) entry which is preliminary data.</text>
</comment>
<dbReference type="PANTHER" id="PTHR43191:SF12">
    <property type="entry name" value="RRNA METHYLASE"/>
    <property type="match status" value="1"/>
</dbReference>
<accession>A0A1Z5KIX6</accession>
<sequence length="319" mass="35787">MSGKSSKILKADGKAAREEKKRKWEAKQQEKELSVNRKRKREQWCEKHPEYTTFVTEDLIAQVLGNEKIHGVPSLLQPYINLREGSQTSDDDSSAYFIAEGTETIRLLIRQSTENNPLKIHVNSIVVKPSVLFDEPVNLLQDLERIALKKDSNDGSHKTSRVPFHVFVAEDHIMSKLAGFQIARGALACGDVPHNRDAEWLMKYLLELRQGDDSPQPIRLLAFDAISDTANLGSMIRTASAFGIAAVVLSHDCCDAWYRRSVRVSMGHIFRVPCIRVDDLAAFLNNLKKGPFGVISYAAVIDPASDLRLETMEKGKKAM</sequence>
<proteinExistence type="predicted"/>
<dbReference type="InParanoid" id="A0A1Z5KIX6"/>
<dbReference type="InterPro" id="IPR029028">
    <property type="entry name" value="Alpha/beta_knot_MTases"/>
</dbReference>
<dbReference type="SUPFAM" id="SSF75217">
    <property type="entry name" value="alpha/beta knot"/>
    <property type="match status" value="1"/>
</dbReference>
<dbReference type="GO" id="GO:0032259">
    <property type="term" value="P:methylation"/>
    <property type="evidence" value="ECO:0007669"/>
    <property type="project" value="UniProtKB-KW"/>
</dbReference>
<dbReference type="GO" id="GO:0008173">
    <property type="term" value="F:RNA methyltransferase activity"/>
    <property type="evidence" value="ECO:0007669"/>
    <property type="project" value="InterPro"/>
</dbReference>
<protein>
    <recommendedName>
        <fullName evidence="4">tRNA/rRNA methyltransferase SpoU type domain-containing protein</fullName>
    </recommendedName>
</protein>
<dbReference type="InterPro" id="IPR051259">
    <property type="entry name" value="rRNA_Methyltransferase"/>
</dbReference>
<dbReference type="InterPro" id="IPR001537">
    <property type="entry name" value="SpoU_MeTrfase"/>
</dbReference>
<keyword evidence="2" id="KW-0808">Transferase</keyword>
<organism evidence="5 6">
    <name type="scientific">Fistulifera solaris</name>
    <name type="common">Oleaginous diatom</name>
    <dbReference type="NCBI Taxonomy" id="1519565"/>
    <lineage>
        <taxon>Eukaryota</taxon>
        <taxon>Sar</taxon>
        <taxon>Stramenopiles</taxon>
        <taxon>Ochrophyta</taxon>
        <taxon>Bacillariophyta</taxon>
        <taxon>Bacillariophyceae</taxon>
        <taxon>Bacillariophycidae</taxon>
        <taxon>Naviculales</taxon>
        <taxon>Naviculaceae</taxon>
        <taxon>Fistulifera</taxon>
    </lineage>
</organism>
<keyword evidence="1" id="KW-0489">Methyltransferase</keyword>
<dbReference type="EMBL" id="BDSP01000235">
    <property type="protein sequence ID" value="GAX26052.1"/>
    <property type="molecule type" value="Genomic_DNA"/>
</dbReference>
<evidence type="ECO:0000259" key="4">
    <source>
        <dbReference type="Pfam" id="PF00588"/>
    </source>
</evidence>
<dbReference type="CDD" id="cd18095">
    <property type="entry name" value="SpoU-like_rRNA-MTase"/>
    <property type="match status" value="1"/>
</dbReference>
<evidence type="ECO:0000256" key="1">
    <source>
        <dbReference type="ARBA" id="ARBA00022603"/>
    </source>
</evidence>
<feature type="domain" description="tRNA/rRNA methyltransferase SpoU type" evidence="4">
    <location>
        <begin position="221"/>
        <end position="297"/>
    </location>
</feature>
<evidence type="ECO:0000313" key="5">
    <source>
        <dbReference type="EMBL" id="GAX26052.1"/>
    </source>
</evidence>
<evidence type="ECO:0000313" key="6">
    <source>
        <dbReference type="Proteomes" id="UP000198406"/>
    </source>
</evidence>
<dbReference type="OrthoDB" id="270651at2759"/>
<dbReference type="PANTHER" id="PTHR43191">
    <property type="entry name" value="RRNA METHYLTRANSFERASE 3"/>
    <property type="match status" value="1"/>
</dbReference>
<dbReference type="Gene3D" id="3.40.1280.10">
    <property type="match status" value="1"/>
</dbReference>
<keyword evidence="6" id="KW-1185">Reference proteome</keyword>
<reference evidence="5 6" key="1">
    <citation type="journal article" date="2015" name="Plant Cell">
        <title>Oil accumulation by the oleaginous diatom Fistulifera solaris as revealed by the genome and transcriptome.</title>
        <authorList>
            <person name="Tanaka T."/>
            <person name="Maeda Y."/>
            <person name="Veluchamy A."/>
            <person name="Tanaka M."/>
            <person name="Abida H."/>
            <person name="Marechal E."/>
            <person name="Bowler C."/>
            <person name="Muto M."/>
            <person name="Sunaga Y."/>
            <person name="Tanaka M."/>
            <person name="Yoshino T."/>
            <person name="Taniguchi T."/>
            <person name="Fukuda Y."/>
            <person name="Nemoto M."/>
            <person name="Matsumoto M."/>
            <person name="Wong P.S."/>
            <person name="Aburatani S."/>
            <person name="Fujibuchi W."/>
        </authorList>
    </citation>
    <scope>NUCLEOTIDE SEQUENCE [LARGE SCALE GENOMIC DNA]</scope>
    <source>
        <strain evidence="5 6">JPCC DA0580</strain>
    </source>
</reference>
<dbReference type="GO" id="GO:0006396">
    <property type="term" value="P:RNA processing"/>
    <property type="evidence" value="ECO:0007669"/>
    <property type="project" value="InterPro"/>
</dbReference>
<evidence type="ECO:0000256" key="2">
    <source>
        <dbReference type="ARBA" id="ARBA00022679"/>
    </source>
</evidence>
<feature type="compositionally biased region" description="Basic and acidic residues" evidence="3">
    <location>
        <begin position="9"/>
        <end position="35"/>
    </location>
</feature>
<name>A0A1Z5KIX6_FISSO</name>
<feature type="region of interest" description="Disordered" evidence="3">
    <location>
        <begin position="1"/>
        <end position="40"/>
    </location>
</feature>
<dbReference type="InterPro" id="IPR029026">
    <property type="entry name" value="tRNA_m1G_MTases_N"/>
</dbReference>